<proteinExistence type="predicted"/>
<evidence type="ECO:0000313" key="1">
    <source>
        <dbReference type="EMBL" id="TRM69694.1"/>
    </source>
</evidence>
<evidence type="ECO:0000313" key="2">
    <source>
        <dbReference type="Proteomes" id="UP000320762"/>
    </source>
</evidence>
<organism evidence="1 2">
    <name type="scientific">Schizophyllum amplum</name>
    <dbReference type="NCBI Taxonomy" id="97359"/>
    <lineage>
        <taxon>Eukaryota</taxon>
        <taxon>Fungi</taxon>
        <taxon>Dikarya</taxon>
        <taxon>Basidiomycota</taxon>
        <taxon>Agaricomycotina</taxon>
        <taxon>Agaricomycetes</taxon>
        <taxon>Agaricomycetidae</taxon>
        <taxon>Agaricales</taxon>
        <taxon>Schizophyllaceae</taxon>
        <taxon>Schizophyllum</taxon>
    </lineage>
</organism>
<dbReference type="Proteomes" id="UP000320762">
    <property type="component" value="Unassembled WGS sequence"/>
</dbReference>
<gene>
    <name evidence="1" type="ORF">BD626DRAFT_16607</name>
</gene>
<dbReference type="InterPro" id="IPR036047">
    <property type="entry name" value="F-box-like_dom_sf"/>
</dbReference>
<name>A0A550CY21_9AGAR</name>
<dbReference type="Gene3D" id="1.20.1280.50">
    <property type="match status" value="1"/>
</dbReference>
<dbReference type="AlphaFoldDB" id="A0A550CY21"/>
<dbReference type="STRING" id="97359.A0A550CY21"/>
<keyword evidence="2" id="KW-1185">Reference proteome</keyword>
<dbReference type="SUPFAM" id="SSF81383">
    <property type="entry name" value="F-box domain"/>
    <property type="match status" value="1"/>
</dbReference>
<accession>A0A550CY21</accession>
<reference evidence="1 2" key="1">
    <citation type="journal article" date="2019" name="New Phytol.">
        <title>Comparative genomics reveals unique wood-decay strategies and fruiting body development in the Schizophyllaceae.</title>
        <authorList>
            <person name="Almasi E."/>
            <person name="Sahu N."/>
            <person name="Krizsan K."/>
            <person name="Balint B."/>
            <person name="Kovacs G.M."/>
            <person name="Kiss B."/>
            <person name="Cseklye J."/>
            <person name="Drula E."/>
            <person name="Henrissat B."/>
            <person name="Nagy I."/>
            <person name="Chovatia M."/>
            <person name="Adam C."/>
            <person name="LaButti K."/>
            <person name="Lipzen A."/>
            <person name="Riley R."/>
            <person name="Grigoriev I.V."/>
            <person name="Nagy L.G."/>
        </authorList>
    </citation>
    <scope>NUCLEOTIDE SEQUENCE [LARGE SCALE GENOMIC DNA]</scope>
    <source>
        <strain evidence="1 2">NL-1724</strain>
    </source>
</reference>
<protein>
    <submittedName>
        <fullName evidence="1">Uncharacterized protein</fullName>
    </submittedName>
</protein>
<dbReference type="EMBL" id="VDMD01000001">
    <property type="protein sequence ID" value="TRM69694.1"/>
    <property type="molecule type" value="Genomic_DNA"/>
</dbReference>
<sequence length="352" mass="40260">MHPKFSYIRAAADALCSHCGQSAPHADIDRRARDSITLTPPDMTTHLRSNYAPSEAEATAIEGILPTMEADVLFYDEQIRRLEEALSTLRPRRDATKEGIQRLRSLLAPVRRLPRELLDLICSFTIPDYWFDAEIAQHKLVFAQVCHAWREVALDSPALWTHINMSHLDLTRRAHRKQGRWKEMLQAYVRRSGVRPLTFKIWSSSPEHQRGSAADAPFFWQIVAREAQRVRALHLRLPEYMAPDTFPNALPALQTMHVGPQRPQTVPLYTLPLRSAAPALHTLGVYDMQARYLDVNWANLRVLIMPTYANASCEEVLAMLRECTRLEALEIYVGYVDDETEVREGDVLMPCL</sequence>
<comment type="caution">
    <text evidence="1">The sequence shown here is derived from an EMBL/GenBank/DDBJ whole genome shotgun (WGS) entry which is preliminary data.</text>
</comment>
<dbReference type="OrthoDB" id="2972553at2759"/>